<dbReference type="EMBL" id="UFQT01000114">
    <property type="protein sequence ID" value="SSX20238.1"/>
    <property type="molecule type" value="Genomic_DNA"/>
</dbReference>
<proteinExistence type="predicted"/>
<evidence type="ECO:0000313" key="1">
    <source>
        <dbReference type="EMBL" id="SSW99858.1"/>
    </source>
</evidence>
<dbReference type="AlphaFoldDB" id="A0A336M2P1"/>
<name>A0A336M2P1_CULSO</name>
<sequence length="82" mass="9521">MVYLFLISLSKSSDRYSTSELSSCSPLSSSGINLSAVLEHAIFSFMHFCKCYLICERSKMFPKRYDLHDKYECVDHIQVVFH</sequence>
<accession>A0A336M2P1</accession>
<organism evidence="2">
    <name type="scientific">Culicoides sonorensis</name>
    <name type="common">Biting midge</name>
    <dbReference type="NCBI Taxonomy" id="179676"/>
    <lineage>
        <taxon>Eukaryota</taxon>
        <taxon>Metazoa</taxon>
        <taxon>Ecdysozoa</taxon>
        <taxon>Arthropoda</taxon>
        <taxon>Hexapoda</taxon>
        <taxon>Insecta</taxon>
        <taxon>Pterygota</taxon>
        <taxon>Neoptera</taxon>
        <taxon>Endopterygota</taxon>
        <taxon>Diptera</taxon>
        <taxon>Nematocera</taxon>
        <taxon>Chironomoidea</taxon>
        <taxon>Ceratopogonidae</taxon>
        <taxon>Ceratopogoninae</taxon>
        <taxon>Culicoides</taxon>
        <taxon>Monoculicoides</taxon>
    </lineage>
</organism>
<dbReference type="EMBL" id="UFQS01000114">
    <property type="protein sequence ID" value="SSW99858.1"/>
    <property type="molecule type" value="Genomic_DNA"/>
</dbReference>
<dbReference type="VEuPathDB" id="VectorBase:CSON000921"/>
<protein>
    <submittedName>
        <fullName evidence="2">CSON000921 protein</fullName>
    </submittedName>
</protein>
<gene>
    <name evidence="2" type="primary">CSON000921</name>
</gene>
<evidence type="ECO:0000313" key="2">
    <source>
        <dbReference type="EMBL" id="SSX20238.1"/>
    </source>
</evidence>
<reference evidence="2" key="2">
    <citation type="submission" date="2018-07" db="EMBL/GenBank/DDBJ databases">
        <authorList>
            <person name="Quirk P.G."/>
            <person name="Krulwich T.A."/>
        </authorList>
    </citation>
    <scope>NUCLEOTIDE SEQUENCE</scope>
</reference>
<reference evidence="1" key="1">
    <citation type="submission" date="2018-04" db="EMBL/GenBank/DDBJ databases">
        <authorList>
            <person name="Go L.Y."/>
            <person name="Mitchell J.A."/>
        </authorList>
    </citation>
    <scope>NUCLEOTIDE SEQUENCE</scope>
    <source>
        <tissue evidence="1">Whole organism</tissue>
    </source>
</reference>